<dbReference type="SUPFAM" id="SSF81343">
    <property type="entry name" value="Fumarate reductase respiratory complex transmembrane subunits"/>
    <property type="match status" value="1"/>
</dbReference>
<dbReference type="GO" id="GO:0009055">
    <property type="term" value="F:electron transfer activity"/>
    <property type="evidence" value="ECO:0007669"/>
    <property type="project" value="InterPro"/>
</dbReference>
<evidence type="ECO:0000313" key="10">
    <source>
        <dbReference type="EMBL" id="UJO18631.1"/>
    </source>
</evidence>
<proteinExistence type="predicted"/>
<dbReference type="GO" id="GO:0005739">
    <property type="term" value="C:mitochondrion"/>
    <property type="evidence" value="ECO:0007669"/>
    <property type="project" value="GOC"/>
</dbReference>
<evidence type="ECO:0000256" key="9">
    <source>
        <dbReference type="SAM" id="SignalP"/>
    </source>
</evidence>
<keyword evidence="4" id="KW-0479">Metal-binding</keyword>
<keyword evidence="6" id="KW-0408">Iron</keyword>
<dbReference type="Pfam" id="PF01127">
    <property type="entry name" value="Sdh_cyt"/>
    <property type="match status" value="1"/>
</dbReference>
<dbReference type="Proteomes" id="UP000756132">
    <property type="component" value="Chromosome 6"/>
</dbReference>
<evidence type="ECO:0000256" key="2">
    <source>
        <dbReference type="ARBA" id="ARBA00022617"/>
    </source>
</evidence>
<keyword evidence="9" id="KW-0732">Signal</keyword>
<accession>A0A9Q8PA11</accession>
<feature type="signal peptide" evidence="9">
    <location>
        <begin position="1"/>
        <end position="17"/>
    </location>
</feature>
<dbReference type="PANTHER" id="PTHR10978:SF5">
    <property type="entry name" value="SUCCINATE DEHYDROGENASE CYTOCHROME B560 SUBUNIT, MITOCHONDRIAL"/>
    <property type="match status" value="1"/>
</dbReference>
<name>A0A9Q8PA11_PASFU</name>
<protein>
    <submittedName>
        <fullName evidence="10">Succinate dehydrogenase cytochrome B subunit, mitochondrial</fullName>
    </submittedName>
</protein>
<feature type="transmembrane region" description="Helical" evidence="8">
    <location>
        <begin position="187"/>
        <end position="207"/>
    </location>
</feature>
<sequence>MIATLLVDLICFHTCQNTTTITMLPQRVAQQSLRRLAVQPNVYRFAAPAAIALGAFNTPQRRLVAAASMSEKQAQNNILANQRLNRPVAPHLAIYQPQITWYLSALNRITGCTVSGLFYLYGALYLVAPYLGWHVETQVLAASFAAWPVVLQVLTKVAVALPFTFHSFNGIRHLVWDTASMISNKKVAQSGWFVVGASVISALALAFM</sequence>
<dbReference type="InterPro" id="IPR014314">
    <property type="entry name" value="Succ_DH_cytb556"/>
</dbReference>
<dbReference type="RefSeq" id="XP_047762997.1">
    <property type="nucleotide sequence ID" value="XM_047906460.1"/>
</dbReference>
<reference evidence="10" key="1">
    <citation type="submission" date="2021-12" db="EMBL/GenBank/DDBJ databases">
        <authorList>
            <person name="Zaccaron A."/>
            <person name="Stergiopoulos I."/>
        </authorList>
    </citation>
    <scope>NUCLEOTIDE SEQUENCE</scope>
    <source>
        <strain evidence="10">Race5_Kim</strain>
    </source>
</reference>
<keyword evidence="2" id="KW-0349">Heme</keyword>
<keyword evidence="7 8" id="KW-0472">Membrane</keyword>
<evidence type="ECO:0000313" key="11">
    <source>
        <dbReference type="Proteomes" id="UP000756132"/>
    </source>
</evidence>
<evidence type="ECO:0000256" key="1">
    <source>
        <dbReference type="ARBA" id="ARBA00004141"/>
    </source>
</evidence>
<keyword evidence="5 8" id="KW-1133">Transmembrane helix</keyword>
<dbReference type="KEGG" id="ffu:CLAFUR5_07312"/>
<dbReference type="InterPro" id="IPR034804">
    <property type="entry name" value="SQR/QFR_C/D"/>
</dbReference>
<dbReference type="AlphaFoldDB" id="A0A9Q8PA11"/>
<evidence type="ECO:0000256" key="8">
    <source>
        <dbReference type="SAM" id="Phobius"/>
    </source>
</evidence>
<dbReference type="Gene3D" id="1.20.1300.10">
    <property type="entry name" value="Fumarate reductase/succinate dehydrogenase, transmembrane subunit"/>
    <property type="match status" value="1"/>
</dbReference>
<dbReference type="GO" id="GO:0006121">
    <property type="term" value="P:mitochondrial electron transport, succinate to ubiquinone"/>
    <property type="evidence" value="ECO:0007669"/>
    <property type="project" value="TreeGrafter"/>
</dbReference>
<dbReference type="GO" id="GO:0006099">
    <property type="term" value="P:tricarboxylic acid cycle"/>
    <property type="evidence" value="ECO:0007669"/>
    <property type="project" value="InterPro"/>
</dbReference>
<organism evidence="10 11">
    <name type="scientific">Passalora fulva</name>
    <name type="common">Tomato leaf mold</name>
    <name type="synonym">Cladosporium fulvum</name>
    <dbReference type="NCBI Taxonomy" id="5499"/>
    <lineage>
        <taxon>Eukaryota</taxon>
        <taxon>Fungi</taxon>
        <taxon>Dikarya</taxon>
        <taxon>Ascomycota</taxon>
        <taxon>Pezizomycotina</taxon>
        <taxon>Dothideomycetes</taxon>
        <taxon>Dothideomycetidae</taxon>
        <taxon>Mycosphaerellales</taxon>
        <taxon>Mycosphaerellaceae</taxon>
        <taxon>Fulvia</taxon>
    </lineage>
</organism>
<dbReference type="EMBL" id="CP090168">
    <property type="protein sequence ID" value="UJO18631.1"/>
    <property type="molecule type" value="Genomic_DNA"/>
</dbReference>
<dbReference type="GeneID" id="71987190"/>
<evidence type="ECO:0000256" key="7">
    <source>
        <dbReference type="ARBA" id="ARBA00023136"/>
    </source>
</evidence>
<evidence type="ECO:0000256" key="6">
    <source>
        <dbReference type="ARBA" id="ARBA00023004"/>
    </source>
</evidence>
<dbReference type="CDD" id="cd03499">
    <property type="entry name" value="SQR_TypeC_SdhC"/>
    <property type="match status" value="1"/>
</dbReference>
<dbReference type="NCBIfam" id="TIGR02970">
    <property type="entry name" value="succ_dehyd_cytB"/>
    <property type="match status" value="1"/>
</dbReference>
<dbReference type="GO" id="GO:0016020">
    <property type="term" value="C:membrane"/>
    <property type="evidence" value="ECO:0007669"/>
    <property type="project" value="UniProtKB-SubCell"/>
</dbReference>
<comment type="subcellular location">
    <subcellularLocation>
        <location evidence="1">Membrane</location>
        <topology evidence="1">Multi-pass membrane protein</topology>
    </subcellularLocation>
</comment>
<dbReference type="PANTHER" id="PTHR10978">
    <property type="entry name" value="SUCCINATE DEHYDROGENASE CYTOCHROME B560 SUBUNIT"/>
    <property type="match status" value="1"/>
</dbReference>
<feature type="transmembrane region" description="Helical" evidence="8">
    <location>
        <begin position="145"/>
        <end position="166"/>
    </location>
</feature>
<reference evidence="10" key="2">
    <citation type="journal article" date="2022" name="Microb. Genom.">
        <title>A chromosome-scale genome assembly of the tomato pathogen Cladosporium fulvum reveals a compartmentalized genome architecture and the presence of a dispensable chromosome.</title>
        <authorList>
            <person name="Zaccaron A.Z."/>
            <person name="Chen L.H."/>
            <person name="Samaras A."/>
            <person name="Stergiopoulos I."/>
        </authorList>
    </citation>
    <scope>NUCLEOTIDE SEQUENCE</scope>
    <source>
        <strain evidence="10">Race5_Kim</strain>
    </source>
</reference>
<evidence type="ECO:0000256" key="4">
    <source>
        <dbReference type="ARBA" id="ARBA00022723"/>
    </source>
</evidence>
<feature type="chain" id="PRO_5040137240" evidence="9">
    <location>
        <begin position="18"/>
        <end position="208"/>
    </location>
</feature>
<feature type="transmembrane region" description="Helical" evidence="8">
    <location>
        <begin position="116"/>
        <end position="133"/>
    </location>
</feature>
<keyword evidence="3 8" id="KW-0812">Transmembrane</keyword>
<dbReference type="GO" id="GO:0046872">
    <property type="term" value="F:metal ion binding"/>
    <property type="evidence" value="ECO:0007669"/>
    <property type="project" value="UniProtKB-KW"/>
</dbReference>
<dbReference type="OrthoDB" id="588261at2759"/>
<evidence type="ECO:0000256" key="5">
    <source>
        <dbReference type="ARBA" id="ARBA00022989"/>
    </source>
</evidence>
<dbReference type="InterPro" id="IPR018495">
    <property type="entry name" value="Succ_DH_cyt_bsu_CS"/>
</dbReference>
<dbReference type="InterPro" id="IPR000701">
    <property type="entry name" value="SuccDH_FuR_B_TM-su"/>
</dbReference>
<gene>
    <name evidence="10" type="ORF">CLAFUR5_07312</name>
</gene>
<dbReference type="PROSITE" id="PS01001">
    <property type="entry name" value="SDH_CYT_2"/>
    <property type="match status" value="1"/>
</dbReference>
<keyword evidence="11" id="KW-1185">Reference proteome</keyword>
<evidence type="ECO:0000256" key="3">
    <source>
        <dbReference type="ARBA" id="ARBA00022692"/>
    </source>
</evidence>